<feature type="compositionally biased region" description="Basic and acidic residues" evidence="7">
    <location>
        <begin position="284"/>
        <end position="296"/>
    </location>
</feature>
<keyword evidence="3" id="KW-0677">Repeat</keyword>
<dbReference type="STRING" id="6248.A0A0K0EKV4"/>
<feature type="compositionally biased region" description="Basic and acidic residues" evidence="7">
    <location>
        <begin position="185"/>
        <end position="206"/>
    </location>
</feature>
<organism evidence="9">
    <name type="scientific">Strongyloides stercoralis</name>
    <name type="common">Threadworm</name>
    <dbReference type="NCBI Taxonomy" id="6248"/>
    <lineage>
        <taxon>Eukaryota</taxon>
        <taxon>Metazoa</taxon>
        <taxon>Ecdysozoa</taxon>
        <taxon>Nematoda</taxon>
        <taxon>Chromadorea</taxon>
        <taxon>Rhabditida</taxon>
        <taxon>Tylenchina</taxon>
        <taxon>Panagrolaimomorpha</taxon>
        <taxon>Strongyloidoidea</taxon>
        <taxon>Strongyloididae</taxon>
        <taxon>Strongyloides</taxon>
    </lineage>
</organism>
<dbReference type="AlphaFoldDB" id="A0A0K0EKV4"/>
<dbReference type="GO" id="GO:0003729">
    <property type="term" value="F:mRNA binding"/>
    <property type="evidence" value="ECO:0007669"/>
    <property type="project" value="TreeGrafter"/>
</dbReference>
<keyword evidence="2" id="KW-0507">mRNA processing</keyword>
<keyword evidence="4 6" id="KW-0694">RNA-binding</keyword>
<feature type="domain" description="RRM" evidence="8">
    <location>
        <begin position="19"/>
        <end position="94"/>
    </location>
</feature>
<evidence type="ECO:0000256" key="2">
    <source>
        <dbReference type="ARBA" id="ARBA00022664"/>
    </source>
</evidence>
<dbReference type="InterPro" id="IPR035979">
    <property type="entry name" value="RBD_domain_sf"/>
</dbReference>
<evidence type="ECO:0000256" key="1">
    <source>
        <dbReference type="ARBA" id="ARBA00004123"/>
    </source>
</evidence>
<dbReference type="SUPFAM" id="SSF54928">
    <property type="entry name" value="RNA-binding domain, RBD"/>
    <property type="match status" value="1"/>
</dbReference>
<dbReference type="InterPro" id="IPR012677">
    <property type="entry name" value="Nucleotide-bd_a/b_plait_sf"/>
</dbReference>
<feature type="compositionally biased region" description="Basic residues" evidence="7">
    <location>
        <begin position="207"/>
        <end position="219"/>
    </location>
</feature>
<feature type="compositionally biased region" description="Basic residues" evidence="7">
    <location>
        <begin position="227"/>
        <end position="246"/>
    </location>
</feature>
<dbReference type="GO" id="GO:0005737">
    <property type="term" value="C:cytoplasm"/>
    <property type="evidence" value="ECO:0007669"/>
    <property type="project" value="TreeGrafter"/>
</dbReference>
<dbReference type="SMART" id="SM00360">
    <property type="entry name" value="RRM"/>
    <property type="match status" value="2"/>
</dbReference>
<reference evidence="9" key="1">
    <citation type="submission" date="2015-08" db="UniProtKB">
        <authorList>
            <consortium name="WormBaseParasite"/>
        </authorList>
    </citation>
    <scope>IDENTIFICATION</scope>
</reference>
<accession>A0A0K0EKV4</accession>
<evidence type="ECO:0000256" key="6">
    <source>
        <dbReference type="PROSITE-ProRule" id="PRU00176"/>
    </source>
</evidence>
<protein>
    <submittedName>
        <fullName evidence="9">Serine/arginine-rich splicing factor 1</fullName>
    </submittedName>
</protein>
<feature type="domain" description="RRM" evidence="8">
    <location>
        <begin position="125"/>
        <end position="199"/>
    </location>
</feature>
<evidence type="ECO:0000256" key="3">
    <source>
        <dbReference type="ARBA" id="ARBA00022737"/>
    </source>
</evidence>
<sequence length="307" mass="34798">MITLNHTHSDFLNRKSEGSKIYVGNLPDDIREREVEDLFYKYGRIRNIKIRGRHGGPAFAFVEFVDSRDARDAIQGRDGIRVDGSRIRVEMVKGNGPRGRGGFGGRNDYQDVRSRRGNYRQSTGYSVRVSGLPPSGSWQDLKDHMRSAGEIAFADVYKDGTGVVEFRSPSAVDKAIDELDNSEFTSHEKEKSRIQISRESKRDHSGSRSRSRTRSRSRSRTLSDRRSRSRSHSHSHSRSPSPKRSRSRSDSPAKSRSRTRTRSPSVDRTPRSASRSPKSRSRSGSRDRCYGSDSRRSYSASRTPTPE</sequence>
<dbReference type="Pfam" id="PF00076">
    <property type="entry name" value="RRM_1"/>
    <property type="match status" value="2"/>
</dbReference>
<evidence type="ECO:0000256" key="5">
    <source>
        <dbReference type="ARBA" id="ARBA00023242"/>
    </source>
</evidence>
<dbReference type="CDD" id="cd12338">
    <property type="entry name" value="RRM1_SRSF1_like"/>
    <property type="match status" value="1"/>
</dbReference>
<feature type="region of interest" description="Disordered" evidence="7">
    <location>
        <begin position="183"/>
        <end position="307"/>
    </location>
</feature>
<dbReference type="Gene3D" id="3.30.70.330">
    <property type="match status" value="2"/>
</dbReference>
<comment type="subcellular location">
    <subcellularLocation>
        <location evidence="1">Nucleus</location>
    </subcellularLocation>
</comment>
<dbReference type="WBParaSite" id="SSTP_0001009700.1">
    <property type="protein sequence ID" value="SSTP_0001009700.1"/>
    <property type="gene ID" value="SSTP_0001009700"/>
</dbReference>
<dbReference type="PANTHER" id="PTHR23003:SF62">
    <property type="entry name" value="SERINE_ARGININE (SR)-TYPE SHUTTLING MRNA BINDING PROTEIN NPL3"/>
    <property type="match status" value="1"/>
</dbReference>
<evidence type="ECO:0000259" key="8">
    <source>
        <dbReference type="PROSITE" id="PS50102"/>
    </source>
</evidence>
<dbReference type="PANTHER" id="PTHR23003">
    <property type="entry name" value="RNA RECOGNITION MOTIF RRM DOMAIN CONTAINING PROTEIN"/>
    <property type="match status" value="1"/>
</dbReference>
<keyword evidence="5" id="KW-0539">Nucleus</keyword>
<dbReference type="InterPro" id="IPR050374">
    <property type="entry name" value="RRT5_SRSF_SR"/>
</dbReference>
<proteinExistence type="predicted"/>
<dbReference type="GO" id="GO:0006397">
    <property type="term" value="P:mRNA processing"/>
    <property type="evidence" value="ECO:0007669"/>
    <property type="project" value="UniProtKB-KW"/>
</dbReference>
<evidence type="ECO:0000256" key="4">
    <source>
        <dbReference type="ARBA" id="ARBA00022884"/>
    </source>
</evidence>
<dbReference type="GO" id="GO:0005634">
    <property type="term" value="C:nucleus"/>
    <property type="evidence" value="ECO:0007669"/>
    <property type="project" value="UniProtKB-SubCell"/>
</dbReference>
<name>A0A0K0EKV4_STRER</name>
<evidence type="ECO:0000313" key="9">
    <source>
        <dbReference type="WBParaSite" id="SSTP_0001009700.1"/>
    </source>
</evidence>
<evidence type="ECO:0000256" key="7">
    <source>
        <dbReference type="SAM" id="MobiDB-lite"/>
    </source>
</evidence>
<dbReference type="InterPro" id="IPR000504">
    <property type="entry name" value="RRM_dom"/>
</dbReference>
<dbReference type="PROSITE" id="PS50102">
    <property type="entry name" value="RRM"/>
    <property type="match status" value="2"/>
</dbReference>
<feature type="compositionally biased region" description="Low complexity" evidence="7">
    <location>
        <begin position="262"/>
        <end position="276"/>
    </location>
</feature>